<dbReference type="Gene3D" id="1.10.10.60">
    <property type="entry name" value="Homeodomain-like"/>
    <property type="match status" value="1"/>
</dbReference>
<keyword evidence="4" id="KW-1185">Reference proteome</keyword>
<dbReference type="PROSITE" id="PS50090">
    <property type="entry name" value="MYB_LIKE"/>
    <property type="match status" value="1"/>
</dbReference>
<dbReference type="SUPFAM" id="SSF46689">
    <property type="entry name" value="Homeodomain-like"/>
    <property type="match status" value="1"/>
</dbReference>
<evidence type="ECO:0000313" key="3">
    <source>
        <dbReference type="EMBL" id="KAF5175515.1"/>
    </source>
</evidence>
<name>A0A7J6UTN5_THATH</name>
<feature type="domain" description="Myb-like" evidence="1">
    <location>
        <begin position="1"/>
        <end position="46"/>
    </location>
</feature>
<dbReference type="CDD" id="cd00167">
    <property type="entry name" value="SANT"/>
    <property type="match status" value="1"/>
</dbReference>
<dbReference type="SMART" id="SM00717">
    <property type="entry name" value="SANT"/>
    <property type="match status" value="1"/>
</dbReference>
<dbReference type="AlphaFoldDB" id="A0A7J6UTN5"/>
<dbReference type="GO" id="GO:0000978">
    <property type="term" value="F:RNA polymerase II cis-regulatory region sequence-specific DNA binding"/>
    <property type="evidence" value="ECO:0007669"/>
    <property type="project" value="TreeGrafter"/>
</dbReference>
<protein>
    <submittedName>
        <fullName evidence="3">Myb protein</fullName>
    </submittedName>
</protein>
<dbReference type="InterPro" id="IPR009057">
    <property type="entry name" value="Homeodomain-like_sf"/>
</dbReference>
<evidence type="ECO:0000259" key="2">
    <source>
        <dbReference type="PROSITE" id="PS51294"/>
    </source>
</evidence>
<dbReference type="InterPro" id="IPR050560">
    <property type="entry name" value="MYB_TF"/>
</dbReference>
<dbReference type="InterPro" id="IPR001005">
    <property type="entry name" value="SANT/Myb"/>
</dbReference>
<dbReference type="Proteomes" id="UP000554482">
    <property type="component" value="Unassembled WGS sequence"/>
</dbReference>
<organism evidence="3 4">
    <name type="scientific">Thalictrum thalictroides</name>
    <name type="common">Rue-anemone</name>
    <name type="synonym">Anemone thalictroides</name>
    <dbReference type="NCBI Taxonomy" id="46969"/>
    <lineage>
        <taxon>Eukaryota</taxon>
        <taxon>Viridiplantae</taxon>
        <taxon>Streptophyta</taxon>
        <taxon>Embryophyta</taxon>
        <taxon>Tracheophyta</taxon>
        <taxon>Spermatophyta</taxon>
        <taxon>Magnoliopsida</taxon>
        <taxon>Ranunculales</taxon>
        <taxon>Ranunculaceae</taxon>
        <taxon>Thalictroideae</taxon>
        <taxon>Thalictrum</taxon>
    </lineage>
</organism>
<sequence>KETWTEDEDNALIKAHKELGNKWAEIAKRLPGRTENSIKNHWNATKRKQFARRRRRRSAKYAGASNVLQNYIKSLGPDAARGPYRRRIFSCNRNFLTTNVTKMYTDDKHVSKENASDLLIPDLPYDFDMSLFEDDMPCRDLGLDNGDLDYDNVPEFHVKKELDLLEMISENNF</sequence>
<dbReference type="GO" id="GO:0005634">
    <property type="term" value="C:nucleus"/>
    <property type="evidence" value="ECO:0007669"/>
    <property type="project" value="TreeGrafter"/>
</dbReference>
<gene>
    <name evidence="3" type="ORF">FRX31_034898</name>
</gene>
<dbReference type="EMBL" id="JABWDY010043951">
    <property type="protein sequence ID" value="KAF5175515.1"/>
    <property type="molecule type" value="Genomic_DNA"/>
</dbReference>
<comment type="caution">
    <text evidence="3">The sequence shown here is derived from an EMBL/GenBank/DDBJ whole genome shotgun (WGS) entry which is preliminary data.</text>
</comment>
<dbReference type="InterPro" id="IPR017930">
    <property type="entry name" value="Myb_dom"/>
</dbReference>
<dbReference type="PROSITE" id="PS51294">
    <property type="entry name" value="HTH_MYB"/>
    <property type="match status" value="1"/>
</dbReference>
<reference evidence="3 4" key="1">
    <citation type="submission" date="2020-06" db="EMBL/GenBank/DDBJ databases">
        <title>Transcriptomic and genomic resources for Thalictrum thalictroides and T. hernandezii: Facilitating candidate gene discovery in an emerging model plant lineage.</title>
        <authorList>
            <person name="Arias T."/>
            <person name="Riano-Pachon D.M."/>
            <person name="Di Stilio V.S."/>
        </authorList>
    </citation>
    <scope>NUCLEOTIDE SEQUENCE [LARGE SCALE GENOMIC DNA]</scope>
    <source>
        <strain evidence="4">cv. WT478/WT964</strain>
        <tissue evidence="3">Leaves</tissue>
    </source>
</reference>
<feature type="domain" description="HTH myb-type" evidence="2">
    <location>
        <begin position="1"/>
        <end position="50"/>
    </location>
</feature>
<dbReference type="OrthoDB" id="2143914at2759"/>
<evidence type="ECO:0000259" key="1">
    <source>
        <dbReference type="PROSITE" id="PS50090"/>
    </source>
</evidence>
<dbReference type="Pfam" id="PF00249">
    <property type="entry name" value="Myb_DNA-binding"/>
    <property type="match status" value="1"/>
</dbReference>
<evidence type="ECO:0000313" key="4">
    <source>
        <dbReference type="Proteomes" id="UP000554482"/>
    </source>
</evidence>
<feature type="non-terminal residue" evidence="3">
    <location>
        <position position="1"/>
    </location>
</feature>
<proteinExistence type="predicted"/>
<dbReference type="GO" id="GO:0000981">
    <property type="term" value="F:DNA-binding transcription factor activity, RNA polymerase II-specific"/>
    <property type="evidence" value="ECO:0007669"/>
    <property type="project" value="TreeGrafter"/>
</dbReference>
<dbReference type="PANTHER" id="PTHR45614:SF285">
    <property type="entry name" value="TRANSCRIPTION FACTOR MYB98"/>
    <property type="match status" value="1"/>
</dbReference>
<accession>A0A7J6UTN5</accession>
<dbReference type="PANTHER" id="PTHR45614">
    <property type="entry name" value="MYB PROTEIN-RELATED"/>
    <property type="match status" value="1"/>
</dbReference>